<dbReference type="Proteomes" id="UP000265875">
    <property type="component" value="Unassembled WGS sequence"/>
</dbReference>
<dbReference type="InterPro" id="IPR029052">
    <property type="entry name" value="Metallo-depent_PP-like"/>
</dbReference>
<reference evidence="2 3" key="1">
    <citation type="submission" date="2018-08" db="EMBL/GenBank/DDBJ databases">
        <title>Draft genome sequence of the cyanotroph, Pseudomonas monteilii BCN3.</title>
        <authorList>
            <person name="Jones L.B."/>
            <person name="Kunz D.A."/>
        </authorList>
    </citation>
    <scope>NUCLEOTIDE SEQUENCE [LARGE SCALE GENOMIC DNA]</scope>
    <source>
        <strain evidence="2 3">BCN3</strain>
    </source>
</reference>
<dbReference type="SUPFAM" id="SSF56300">
    <property type="entry name" value="Metallo-dependent phosphatases"/>
    <property type="match status" value="1"/>
</dbReference>
<protein>
    <submittedName>
        <fullName evidence="2">Serine/threonine protein phosphatase</fullName>
    </submittedName>
</protein>
<dbReference type="AlphaFoldDB" id="A0A399M5U1"/>
<evidence type="ECO:0000259" key="1">
    <source>
        <dbReference type="Pfam" id="PF00149"/>
    </source>
</evidence>
<accession>A0A399M5U1</accession>
<evidence type="ECO:0000313" key="3">
    <source>
        <dbReference type="Proteomes" id="UP000265875"/>
    </source>
</evidence>
<organism evidence="2 3">
    <name type="scientific">Pseudomonas monteilii</name>
    <dbReference type="NCBI Taxonomy" id="76759"/>
    <lineage>
        <taxon>Bacteria</taxon>
        <taxon>Pseudomonadati</taxon>
        <taxon>Pseudomonadota</taxon>
        <taxon>Gammaproteobacteria</taxon>
        <taxon>Pseudomonadales</taxon>
        <taxon>Pseudomonadaceae</taxon>
        <taxon>Pseudomonas</taxon>
    </lineage>
</organism>
<dbReference type="RefSeq" id="WP_119370572.1">
    <property type="nucleotide sequence ID" value="NZ_QWLL01000035.1"/>
</dbReference>
<name>A0A399M5U1_9PSED</name>
<feature type="domain" description="Calcineurin-like phosphoesterase" evidence="1">
    <location>
        <begin position="19"/>
        <end position="208"/>
    </location>
</feature>
<dbReference type="Pfam" id="PF00149">
    <property type="entry name" value="Metallophos"/>
    <property type="match status" value="1"/>
</dbReference>
<dbReference type="PANTHER" id="PTHR37844:SF2">
    <property type="entry name" value="SER_THR PROTEIN PHOSPHATASE SUPERFAMILY (AFU_ORTHOLOGUE AFUA_1G14840)"/>
    <property type="match status" value="1"/>
</dbReference>
<dbReference type="GO" id="GO:0016787">
    <property type="term" value="F:hydrolase activity"/>
    <property type="evidence" value="ECO:0007669"/>
    <property type="project" value="InterPro"/>
</dbReference>
<sequence length="241" mass="27287">MKLRIYSDLHLEFAAFAPPSCDADLVILAGDIAKGRGVQWADEAFECPVLYVAGNHEFYGGHAEHTLNKMKAIKTLKVHVLENEVFVLNNIRFLGTTAWTDFSSTGDVGAAKRMAHEWMNDFRVIRTGETNRRLHPNDVVQRNRVAREWLEMELRKPFFGKTVVITHHCPISEVAGDKLESHLTAAYTNEWGNLVEMADLWVFGHTHRRIDTVVGRCRIVSNPRGYPGEECGFDPSLVVEI</sequence>
<dbReference type="PANTHER" id="PTHR37844">
    <property type="entry name" value="SER/THR PROTEIN PHOSPHATASE SUPERFAMILY (AFU_ORTHOLOGUE AFUA_1G14840)"/>
    <property type="match status" value="1"/>
</dbReference>
<dbReference type="EMBL" id="QWLL01000035">
    <property type="protein sequence ID" value="RII76715.1"/>
    <property type="molecule type" value="Genomic_DNA"/>
</dbReference>
<dbReference type="Gene3D" id="3.60.21.10">
    <property type="match status" value="1"/>
</dbReference>
<evidence type="ECO:0000313" key="2">
    <source>
        <dbReference type="EMBL" id="RII76715.1"/>
    </source>
</evidence>
<dbReference type="InterPro" id="IPR004843">
    <property type="entry name" value="Calcineurin-like_PHP"/>
</dbReference>
<gene>
    <name evidence="2" type="ORF">D0894_15640</name>
</gene>
<comment type="caution">
    <text evidence="2">The sequence shown here is derived from an EMBL/GenBank/DDBJ whole genome shotgun (WGS) entry which is preliminary data.</text>
</comment>
<proteinExistence type="predicted"/>